<proteinExistence type="predicted"/>
<evidence type="ECO:0008006" key="3">
    <source>
        <dbReference type="Google" id="ProtNLM"/>
    </source>
</evidence>
<evidence type="ECO:0000313" key="1">
    <source>
        <dbReference type="EMBL" id="KAL0007571.1"/>
    </source>
</evidence>
<dbReference type="PANTHER" id="PTHR31286">
    <property type="entry name" value="GLYCINE-RICH CELL WALL STRUCTURAL PROTEIN 1.8-LIKE"/>
    <property type="match status" value="1"/>
</dbReference>
<sequence>MGFDEISVGVDVIGVLVAVRHLVVLQRLDNTTPVHALNLNSVSIWVQVHNIPVSHLSRNVAEELCEVIGVVDHNSNDNEIDRGNFFRVRVRIDIYVPLCRGRVLSIEDDEECWVTFKYEHLPNIWMFGPFR</sequence>
<dbReference type="AlphaFoldDB" id="A0AAW2DB11"/>
<accession>A0AAW2DB11</accession>
<gene>
    <name evidence="1" type="ORF">SO802_009073</name>
</gene>
<evidence type="ECO:0000313" key="2">
    <source>
        <dbReference type="Proteomes" id="UP001459277"/>
    </source>
</evidence>
<keyword evidence="2" id="KW-1185">Reference proteome</keyword>
<dbReference type="InterPro" id="IPR040256">
    <property type="entry name" value="At4g02000-like"/>
</dbReference>
<reference evidence="1 2" key="1">
    <citation type="submission" date="2024-01" db="EMBL/GenBank/DDBJ databases">
        <title>A telomere-to-telomere, gap-free genome of sweet tea (Lithocarpus litseifolius).</title>
        <authorList>
            <person name="Zhou J."/>
        </authorList>
    </citation>
    <scope>NUCLEOTIDE SEQUENCE [LARGE SCALE GENOMIC DNA]</scope>
    <source>
        <strain evidence="1">Zhou-2022a</strain>
        <tissue evidence="1">Leaf</tissue>
    </source>
</reference>
<comment type="caution">
    <text evidence="1">The sequence shown here is derived from an EMBL/GenBank/DDBJ whole genome shotgun (WGS) entry which is preliminary data.</text>
</comment>
<dbReference type="Proteomes" id="UP001459277">
    <property type="component" value="Unassembled WGS sequence"/>
</dbReference>
<name>A0AAW2DB11_9ROSI</name>
<protein>
    <recommendedName>
        <fullName evidence="3">DUF4283 domain-containing protein</fullName>
    </recommendedName>
</protein>
<organism evidence="1 2">
    <name type="scientific">Lithocarpus litseifolius</name>
    <dbReference type="NCBI Taxonomy" id="425828"/>
    <lineage>
        <taxon>Eukaryota</taxon>
        <taxon>Viridiplantae</taxon>
        <taxon>Streptophyta</taxon>
        <taxon>Embryophyta</taxon>
        <taxon>Tracheophyta</taxon>
        <taxon>Spermatophyta</taxon>
        <taxon>Magnoliopsida</taxon>
        <taxon>eudicotyledons</taxon>
        <taxon>Gunneridae</taxon>
        <taxon>Pentapetalae</taxon>
        <taxon>rosids</taxon>
        <taxon>fabids</taxon>
        <taxon>Fagales</taxon>
        <taxon>Fagaceae</taxon>
        <taxon>Lithocarpus</taxon>
    </lineage>
</organism>
<dbReference type="EMBL" id="JAZDWU010000003">
    <property type="protein sequence ID" value="KAL0007571.1"/>
    <property type="molecule type" value="Genomic_DNA"/>
</dbReference>
<dbReference type="PANTHER" id="PTHR31286:SF167">
    <property type="entry name" value="OS09G0268800 PROTEIN"/>
    <property type="match status" value="1"/>
</dbReference>